<name>A0A1M6Q6K0_9CLOT</name>
<keyword evidence="4" id="KW-0808">Transferase</keyword>
<organism evidence="4 5">
    <name type="scientific">Clostridium cavendishii DSM 21758</name>
    <dbReference type="NCBI Taxonomy" id="1121302"/>
    <lineage>
        <taxon>Bacteria</taxon>
        <taxon>Bacillati</taxon>
        <taxon>Bacillota</taxon>
        <taxon>Clostridia</taxon>
        <taxon>Eubacteriales</taxon>
        <taxon>Clostridiaceae</taxon>
        <taxon>Clostridium</taxon>
    </lineage>
</organism>
<evidence type="ECO:0000256" key="1">
    <source>
        <dbReference type="ARBA" id="ARBA00006464"/>
    </source>
</evidence>
<dbReference type="Pfam" id="PF02397">
    <property type="entry name" value="Bac_transf"/>
    <property type="match status" value="1"/>
</dbReference>
<keyword evidence="2" id="KW-0812">Transmembrane</keyword>
<dbReference type="PANTHER" id="PTHR30576:SF20">
    <property type="entry name" value="QUINOVOSAMINEPHOSPHOTRANSFERAE-RELATED"/>
    <property type="match status" value="1"/>
</dbReference>
<dbReference type="PANTHER" id="PTHR30576">
    <property type="entry name" value="COLANIC BIOSYNTHESIS UDP-GLUCOSE LIPID CARRIER TRANSFERASE"/>
    <property type="match status" value="1"/>
</dbReference>
<evidence type="ECO:0000259" key="3">
    <source>
        <dbReference type="Pfam" id="PF02397"/>
    </source>
</evidence>
<evidence type="ECO:0000313" key="5">
    <source>
        <dbReference type="Proteomes" id="UP000184310"/>
    </source>
</evidence>
<evidence type="ECO:0000256" key="2">
    <source>
        <dbReference type="SAM" id="Phobius"/>
    </source>
</evidence>
<dbReference type="EMBL" id="FQZB01000014">
    <property type="protein sequence ID" value="SHK15831.1"/>
    <property type="molecule type" value="Genomic_DNA"/>
</dbReference>
<feature type="transmembrane region" description="Helical" evidence="2">
    <location>
        <begin position="24"/>
        <end position="48"/>
    </location>
</feature>
<dbReference type="GO" id="GO:0016780">
    <property type="term" value="F:phosphotransferase activity, for other substituted phosphate groups"/>
    <property type="evidence" value="ECO:0007669"/>
    <property type="project" value="TreeGrafter"/>
</dbReference>
<accession>A0A1M6Q6K0</accession>
<reference evidence="4 5" key="1">
    <citation type="submission" date="2016-11" db="EMBL/GenBank/DDBJ databases">
        <authorList>
            <person name="Jaros S."/>
            <person name="Januszkiewicz K."/>
            <person name="Wedrychowicz H."/>
        </authorList>
    </citation>
    <scope>NUCLEOTIDE SEQUENCE [LARGE SCALE GENOMIC DNA]</scope>
    <source>
        <strain evidence="4 5">DSM 21758</strain>
    </source>
</reference>
<keyword evidence="2" id="KW-1133">Transmembrane helix</keyword>
<comment type="similarity">
    <text evidence="1">Belongs to the bacterial sugar transferase family.</text>
</comment>
<keyword evidence="5" id="KW-1185">Reference proteome</keyword>
<dbReference type="STRING" id="1121302.SAMN02745163_03302"/>
<feature type="domain" description="Bacterial sugar transferase" evidence="3">
    <location>
        <begin position="22"/>
        <end position="213"/>
    </location>
</feature>
<dbReference type="AlphaFoldDB" id="A0A1M6Q6K0"/>
<dbReference type="InterPro" id="IPR003362">
    <property type="entry name" value="Bact_transf"/>
</dbReference>
<gene>
    <name evidence="4" type="ORF">SAMN02745163_03302</name>
</gene>
<protein>
    <submittedName>
        <fullName evidence="4">Sugar transferase involved in LPS biosynthesis (Colanic, teichoic acid)</fullName>
    </submittedName>
</protein>
<sequence length="215" mass="24997">MEPIFSKEEFINMTSRNGKIGKRIFDFIFSILGLIIVSPMFLIIAILIKIDSNGDVFFKQLRVGQFSKPFYIYKFRTMVNDAERLGKQITVGNDSRITKVGAFLRKYKLDELPQLINVFKGEMSFVGPRPEVPRYVKMYDKEQRQVLLVKPGITDLASLEYKEENEILGNVENPEKYYIECIMPHKLNLNMQYINKANLISDIKIILKTIIKCII</sequence>
<evidence type="ECO:0000313" key="4">
    <source>
        <dbReference type="EMBL" id="SHK15831.1"/>
    </source>
</evidence>
<proteinExistence type="inferred from homology"/>
<dbReference type="Proteomes" id="UP000184310">
    <property type="component" value="Unassembled WGS sequence"/>
</dbReference>
<keyword evidence="2" id="KW-0472">Membrane</keyword>